<dbReference type="RefSeq" id="WP_267785263.1">
    <property type="nucleotide sequence ID" value="NZ_JAPNMI010000002.1"/>
</dbReference>
<evidence type="ECO:0000256" key="6">
    <source>
        <dbReference type="SAM" id="Phobius"/>
    </source>
</evidence>
<comment type="subcellular location">
    <subcellularLocation>
        <location evidence="1">Membrane</location>
        <topology evidence="1">Multi-pass membrane protein</topology>
    </subcellularLocation>
</comment>
<sequence>MSKVFIRLVMTLIVLLTSQTASAAIEPNGVLDEVAVRFMTASATWGTVITNYAAWLFWTLGTISLVWTGGTLILKQADIREFFAEFVRFILTFGFFLWLLRNGPDFATSIIDSLRTIGAQAGGLSRDLTPSEPISIAFDIIVKAGESYSITSPIDNLSIFLITLAILACMAVVAANVLLALVTAWILVYAGVFVLGFGGSRWTSDIAINYFKSVLGVALKLMTMTLLIGIAMSIMDGFYADLSNDAPMRELLVIFVVSLVLVMLIHSVPNVVASLVPGGGAAAGAGSISAGAMAGAAVATGGMAAGAAMATAGGASAIQAAFAKAGENVANNTDVMSSLGGAFSVSGGGDSDEAGSFSQASGQSSSGGESSGGGFKGSAVKAGRIAADTGANLMKGMGDMAGDRISGTSGGRLASSIRNSMKGDGEDDKEGD</sequence>
<dbReference type="EMBL" id="JAPNMI010000002">
    <property type="protein sequence ID" value="MCY0788833.1"/>
    <property type="molecule type" value="Genomic_DNA"/>
</dbReference>
<feature type="compositionally biased region" description="Low complexity" evidence="5">
    <location>
        <begin position="354"/>
        <end position="368"/>
    </location>
</feature>
<name>A0A9Q4GU24_MORMO</name>
<evidence type="ECO:0000256" key="3">
    <source>
        <dbReference type="ARBA" id="ARBA00022989"/>
    </source>
</evidence>
<evidence type="ECO:0000256" key="2">
    <source>
        <dbReference type="ARBA" id="ARBA00022692"/>
    </source>
</evidence>
<dbReference type="GO" id="GO:0016020">
    <property type="term" value="C:membrane"/>
    <property type="evidence" value="ECO:0007669"/>
    <property type="project" value="UniProtKB-SubCell"/>
</dbReference>
<keyword evidence="4 6" id="KW-0472">Membrane</keyword>
<evidence type="ECO:0000313" key="9">
    <source>
        <dbReference type="Proteomes" id="UP001076655"/>
    </source>
</evidence>
<feature type="region of interest" description="Disordered" evidence="5">
    <location>
        <begin position="396"/>
        <end position="432"/>
    </location>
</feature>
<feature type="transmembrane region" description="Helical" evidence="6">
    <location>
        <begin position="186"/>
        <end position="203"/>
    </location>
</feature>
<comment type="caution">
    <text evidence="8">The sequence shown here is derived from an EMBL/GenBank/DDBJ whole genome shotgun (WGS) entry which is preliminary data.</text>
</comment>
<evidence type="ECO:0000256" key="5">
    <source>
        <dbReference type="SAM" id="MobiDB-lite"/>
    </source>
</evidence>
<proteinExistence type="predicted"/>
<accession>A0A9Q4GU24</accession>
<feature type="signal peptide" evidence="7">
    <location>
        <begin position="1"/>
        <end position="23"/>
    </location>
</feature>
<dbReference type="NCBIfam" id="TIGR02783">
    <property type="entry name" value="TrbL_P"/>
    <property type="match status" value="1"/>
</dbReference>
<keyword evidence="2 6" id="KW-0812">Transmembrane</keyword>
<organism evidence="8 9">
    <name type="scientific">Morganella morganii</name>
    <name type="common">Proteus morganii</name>
    <dbReference type="NCBI Taxonomy" id="582"/>
    <lineage>
        <taxon>Bacteria</taxon>
        <taxon>Pseudomonadati</taxon>
        <taxon>Pseudomonadota</taxon>
        <taxon>Gammaproteobacteria</taxon>
        <taxon>Enterobacterales</taxon>
        <taxon>Morganellaceae</taxon>
        <taxon>Morganella</taxon>
    </lineage>
</organism>
<reference evidence="8" key="1">
    <citation type="submission" date="2022-08" db="EMBL/GenBank/DDBJ databases">
        <authorList>
            <person name="Dale J.L."/>
        </authorList>
    </citation>
    <scope>NUCLEOTIDE SEQUENCE</scope>
    <source>
        <strain evidence="8">2022EL-00758</strain>
    </source>
</reference>
<feature type="region of interest" description="Disordered" evidence="5">
    <location>
        <begin position="350"/>
        <end position="376"/>
    </location>
</feature>
<feature type="transmembrane region" description="Helical" evidence="6">
    <location>
        <begin position="52"/>
        <end position="70"/>
    </location>
</feature>
<keyword evidence="3 6" id="KW-1133">Transmembrane helix</keyword>
<evidence type="ECO:0000256" key="1">
    <source>
        <dbReference type="ARBA" id="ARBA00004141"/>
    </source>
</evidence>
<gene>
    <name evidence="8" type="primary">trbL</name>
    <name evidence="8" type="ORF">N0392_03905</name>
</gene>
<feature type="chain" id="PRO_5040455824" evidence="7">
    <location>
        <begin position="24"/>
        <end position="432"/>
    </location>
</feature>
<dbReference type="AlphaFoldDB" id="A0A9Q4GU24"/>
<dbReference type="Proteomes" id="UP001076655">
    <property type="component" value="Unassembled WGS sequence"/>
</dbReference>
<dbReference type="InterPro" id="IPR007688">
    <property type="entry name" value="Conjugal_tfr_TrbL/VirB6"/>
</dbReference>
<dbReference type="InterPro" id="IPR014150">
    <property type="entry name" value="Conjugal_tfr_TrbL"/>
</dbReference>
<keyword evidence="7" id="KW-0732">Signal</keyword>
<feature type="transmembrane region" description="Helical" evidence="6">
    <location>
        <begin position="215"/>
        <end position="239"/>
    </location>
</feature>
<dbReference type="Pfam" id="PF04610">
    <property type="entry name" value="TrbL"/>
    <property type="match status" value="1"/>
</dbReference>
<dbReference type="GO" id="GO:0030255">
    <property type="term" value="P:protein secretion by the type IV secretion system"/>
    <property type="evidence" value="ECO:0007669"/>
    <property type="project" value="InterPro"/>
</dbReference>
<feature type="transmembrane region" description="Helical" evidence="6">
    <location>
        <begin position="251"/>
        <end position="268"/>
    </location>
</feature>
<evidence type="ECO:0000256" key="7">
    <source>
        <dbReference type="SAM" id="SignalP"/>
    </source>
</evidence>
<feature type="transmembrane region" description="Helical" evidence="6">
    <location>
        <begin position="157"/>
        <end position="179"/>
    </location>
</feature>
<evidence type="ECO:0000313" key="8">
    <source>
        <dbReference type="EMBL" id="MCY0788833.1"/>
    </source>
</evidence>
<protein>
    <submittedName>
        <fullName evidence="8">P-type conjugative transfer protein TrbL</fullName>
    </submittedName>
</protein>
<evidence type="ECO:0000256" key="4">
    <source>
        <dbReference type="ARBA" id="ARBA00023136"/>
    </source>
</evidence>
<feature type="transmembrane region" description="Helical" evidence="6">
    <location>
        <begin position="82"/>
        <end position="100"/>
    </location>
</feature>